<accession>A0ACC4BAP6</accession>
<evidence type="ECO:0000313" key="1">
    <source>
        <dbReference type="EMBL" id="KAL3575447.1"/>
    </source>
</evidence>
<gene>
    <name evidence="1" type="ORF">D5086_023548</name>
</gene>
<reference evidence="1 2" key="1">
    <citation type="journal article" date="2024" name="Plant Biotechnol. J.">
        <title>Genome and CRISPR/Cas9 system of a widespread forest tree (Populus alba) in the world.</title>
        <authorList>
            <person name="Liu Y.J."/>
            <person name="Jiang P.F."/>
            <person name="Han X.M."/>
            <person name="Li X.Y."/>
            <person name="Wang H.M."/>
            <person name="Wang Y.J."/>
            <person name="Wang X.X."/>
            <person name="Zeng Q.Y."/>
        </authorList>
    </citation>
    <scope>NUCLEOTIDE SEQUENCE [LARGE SCALE GENOMIC DNA]</scope>
    <source>
        <strain evidence="2">cv. PAL-ZL1</strain>
    </source>
</reference>
<comment type="caution">
    <text evidence="1">The sequence shown here is derived from an EMBL/GenBank/DDBJ whole genome shotgun (WGS) entry which is preliminary data.</text>
</comment>
<proteinExistence type="predicted"/>
<dbReference type="Proteomes" id="UP000309997">
    <property type="component" value="Unassembled WGS sequence"/>
</dbReference>
<evidence type="ECO:0000313" key="2">
    <source>
        <dbReference type="Proteomes" id="UP000309997"/>
    </source>
</evidence>
<protein>
    <submittedName>
        <fullName evidence="1">Uncharacterized protein</fullName>
    </submittedName>
</protein>
<organism evidence="1 2">
    <name type="scientific">Populus alba</name>
    <name type="common">White poplar</name>
    <dbReference type="NCBI Taxonomy" id="43335"/>
    <lineage>
        <taxon>Eukaryota</taxon>
        <taxon>Viridiplantae</taxon>
        <taxon>Streptophyta</taxon>
        <taxon>Embryophyta</taxon>
        <taxon>Tracheophyta</taxon>
        <taxon>Spermatophyta</taxon>
        <taxon>Magnoliopsida</taxon>
        <taxon>eudicotyledons</taxon>
        <taxon>Gunneridae</taxon>
        <taxon>Pentapetalae</taxon>
        <taxon>rosids</taxon>
        <taxon>fabids</taxon>
        <taxon>Malpighiales</taxon>
        <taxon>Salicaceae</taxon>
        <taxon>Saliceae</taxon>
        <taxon>Populus</taxon>
    </lineage>
</organism>
<keyword evidence="2" id="KW-1185">Reference proteome</keyword>
<sequence length="262" mass="28558">METSSSHPSDSSPKAAGASKFLANLPSRGFLSSTVSSSSSNPGGMRVYICEHDTSPPEGQQIKTNQTNILIRSLQLNKQKGDSSSKDVKGVAANEGSRKRAPEKALNSRASAKRGNNQIGSRQDESDSRTSDKDYYSLTVERLRALLKERGLSPKGRKASIQLMIICPSSTSPPSSQGGGLRYESKKSEPSASMQWEGLREEKGRLLQNQPMKSCEPEPMPDRAHDISQLKIWVCNETCLPLNTSNAILLNEEASPCYELTQ</sequence>
<name>A0ACC4BAP6_POPAL</name>
<dbReference type="EMBL" id="RCHU02000012">
    <property type="protein sequence ID" value="KAL3575447.1"/>
    <property type="molecule type" value="Genomic_DNA"/>
</dbReference>